<organism evidence="1 2">
    <name type="scientific">Romanomermis culicivorax</name>
    <name type="common">Nematode worm</name>
    <dbReference type="NCBI Taxonomy" id="13658"/>
    <lineage>
        <taxon>Eukaryota</taxon>
        <taxon>Metazoa</taxon>
        <taxon>Ecdysozoa</taxon>
        <taxon>Nematoda</taxon>
        <taxon>Enoplea</taxon>
        <taxon>Dorylaimia</taxon>
        <taxon>Mermithida</taxon>
        <taxon>Mermithoidea</taxon>
        <taxon>Mermithidae</taxon>
        <taxon>Romanomermis</taxon>
    </lineage>
</organism>
<sequence>MVKDTQWLRSGKSPQLGRHIIPGHTLSLHLVPASQKFGGLSNRFGMGHMSAKESRDRATAGASEYA</sequence>
<evidence type="ECO:0000313" key="1">
    <source>
        <dbReference type="Proteomes" id="UP000887565"/>
    </source>
</evidence>
<dbReference type="Proteomes" id="UP000887565">
    <property type="component" value="Unplaced"/>
</dbReference>
<dbReference type="AlphaFoldDB" id="A0A915KHS9"/>
<accession>A0A915KHS9</accession>
<reference evidence="2" key="1">
    <citation type="submission" date="2022-11" db="UniProtKB">
        <authorList>
            <consortium name="WormBaseParasite"/>
        </authorList>
    </citation>
    <scope>IDENTIFICATION</scope>
</reference>
<name>A0A915KHS9_ROMCU</name>
<evidence type="ECO:0000313" key="2">
    <source>
        <dbReference type="WBParaSite" id="nRc.2.0.1.t38297-RA"/>
    </source>
</evidence>
<keyword evidence="1" id="KW-1185">Reference proteome</keyword>
<dbReference type="WBParaSite" id="nRc.2.0.1.t38297-RA">
    <property type="protein sequence ID" value="nRc.2.0.1.t38297-RA"/>
    <property type="gene ID" value="nRc.2.0.1.g38297"/>
</dbReference>
<proteinExistence type="predicted"/>
<protein>
    <submittedName>
        <fullName evidence="2">Uncharacterized protein</fullName>
    </submittedName>
</protein>